<accession>A0A8J3IW96</accession>
<comment type="caution">
    <text evidence="1">The sequence shown here is derived from an EMBL/GenBank/DDBJ whole genome shotgun (WGS) entry which is preliminary data.</text>
</comment>
<sequence length="42" mass="4756">MQFYLNVNWKHARGIIGGKQANATITFHTDTGRIELLKPGEE</sequence>
<dbReference type="RefSeq" id="WP_268963547.1">
    <property type="nucleotide sequence ID" value="NZ_BNJK01000002.1"/>
</dbReference>
<dbReference type="Proteomes" id="UP000597444">
    <property type="component" value="Unassembled WGS sequence"/>
</dbReference>
<name>A0A8J3IW96_9CHLR</name>
<organism evidence="1 2">
    <name type="scientific">Reticulibacter mediterranei</name>
    <dbReference type="NCBI Taxonomy" id="2778369"/>
    <lineage>
        <taxon>Bacteria</taxon>
        <taxon>Bacillati</taxon>
        <taxon>Chloroflexota</taxon>
        <taxon>Ktedonobacteria</taxon>
        <taxon>Ktedonobacterales</taxon>
        <taxon>Reticulibacteraceae</taxon>
        <taxon>Reticulibacter</taxon>
    </lineage>
</organism>
<dbReference type="EMBL" id="BNJK01000002">
    <property type="protein sequence ID" value="GHO97992.1"/>
    <property type="molecule type" value="Genomic_DNA"/>
</dbReference>
<gene>
    <name evidence="1" type="ORF">KSF_080400</name>
</gene>
<dbReference type="AlphaFoldDB" id="A0A8J3IW96"/>
<evidence type="ECO:0000313" key="2">
    <source>
        <dbReference type="Proteomes" id="UP000597444"/>
    </source>
</evidence>
<keyword evidence="2" id="KW-1185">Reference proteome</keyword>
<reference evidence="1" key="1">
    <citation type="submission" date="2020-10" db="EMBL/GenBank/DDBJ databases">
        <title>Taxonomic study of unclassified bacteria belonging to the class Ktedonobacteria.</title>
        <authorList>
            <person name="Yabe S."/>
            <person name="Wang C.M."/>
            <person name="Zheng Y."/>
            <person name="Sakai Y."/>
            <person name="Cavaletti L."/>
            <person name="Monciardini P."/>
            <person name="Donadio S."/>
        </authorList>
    </citation>
    <scope>NUCLEOTIDE SEQUENCE</scope>
    <source>
        <strain evidence="1">ID150040</strain>
    </source>
</reference>
<protein>
    <submittedName>
        <fullName evidence="1">Uncharacterized protein</fullName>
    </submittedName>
</protein>
<evidence type="ECO:0000313" key="1">
    <source>
        <dbReference type="EMBL" id="GHO97992.1"/>
    </source>
</evidence>
<proteinExistence type="predicted"/>